<name>A0A1H9ZD81_9EURY</name>
<sequence>MEVELTVDSNDIEINHFVQKILGAMASSSVETLHGVNADWKDLTIKLKK</sequence>
<organism evidence="1 2">
    <name type="scientific">Methanococcoides vulcani</name>
    <dbReference type="NCBI Taxonomy" id="1353158"/>
    <lineage>
        <taxon>Archaea</taxon>
        <taxon>Methanobacteriati</taxon>
        <taxon>Methanobacteriota</taxon>
        <taxon>Stenosarchaea group</taxon>
        <taxon>Methanomicrobia</taxon>
        <taxon>Methanosarcinales</taxon>
        <taxon>Methanosarcinaceae</taxon>
        <taxon>Methanococcoides</taxon>
    </lineage>
</organism>
<dbReference type="AlphaFoldDB" id="A0A1H9ZD81"/>
<dbReference type="EMBL" id="FOHQ01000002">
    <property type="protein sequence ID" value="SES79592.1"/>
    <property type="molecule type" value="Genomic_DNA"/>
</dbReference>
<evidence type="ECO:0000313" key="2">
    <source>
        <dbReference type="Proteomes" id="UP000243338"/>
    </source>
</evidence>
<reference evidence="2" key="1">
    <citation type="submission" date="2016-10" db="EMBL/GenBank/DDBJ databases">
        <authorList>
            <person name="Varghese N."/>
            <person name="Submissions S."/>
        </authorList>
    </citation>
    <scope>NUCLEOTIDE SEQUENCE [LARGE SCALE GENOMIC DNA]</scope>
    <source>
        <strain evidence="2">SLH 33</strain>
    </source>
</reference>
<keyword evidence="2" id="KW-1185">Reference proteome</keyword>
<dbReference type="RefSeq" id="WP_167879248.1">
    <property type="nucleotide sequence ID" value="NZ_CAAGSJ010000001.1"/>
</dbReference>
<proteinExistence type="predicted"/>
<gene>
    <name evidence="1" type="ORF">SAMN04488587_1040</name>
</gene>
<protein>
    <submittedName>
        <fullName evidence="1">Uncharacterized protein</fullName>
    </submittedName>
</protein>
<evidence type="ECO:0000313" key="1">
    <source>
        <dbReference type="EMBL" id="SES79592.1"/>
    </source>
</evidence>
<dbReference type="OrthoDB" id="9014at2157"/>
<dbReference type="STRING" id="1353158.SAMN04488587_1040"/>
<accession>A0A1H9ZD81</accession>
<dbReference type="Proteomes" id="UP000243338">
    <property type="component" value="Unassembled WGS sequence"/>
</dbReference>